<dbReference type="NCBIfam" id="TIGR00254">
    <property type="entry name" value="GGDEF"/>
    <property type="match status" value="1"/>
</dbReference>
<feature type="transmembrane region" description="Helical" evidence="3">
    <location>
        <begin position="337"/>
        <end position="359"/>
    </location>
</feature>
<feature type="transmembrane region" description="Helical" evidence="3">
    <location>
        <begin position="212"/>
        <end position="231"/>
    </location>
</feature>
<keyword evidence="3" id="KW-0472">Membrane</keyword>
<feature type="transmembrane region" description="Helical" evidence="3">
    <location>
        <begin position="184"/>
        <end position="205"/>
    </location>
</feature>
<organism evidence="6 7">
    <name type="scientific">Thiobacillus denitrificans (strain ATCC 25259 / T1)</name>
    <dbReference type="NCBI Taxonomy" id="292415"/>
    <lineage>
        <taxon>Bacteria</taxon>
        <taxon>Pseudomonadati</taxon>
        <taxon>Pseudomonadota</taxon>
        <taxon>Betaproteobacteria</taxon>
        <taxon>Nitrosomonadales</taxon>
        <taxon>Thiobacillaceae</taxon>
        <taxon>Thiobacillus</taxon>
    </lineage>
</organism>
<dbReference type="GO" id="GO:0005886">
    <property type="term" value="C:plasma membrane"/>
    <property type="evidence" value="ECO:0007669"/>
    <property type="project" value="TreeGrafter"/>
</dbReference>
<dbReference type="PANTHER" id="PTHR45138:SF9">
    <property type="entry name" value="DIGUANYLATE CYCLASE DGCM-RELATED"/>
    <property type="match status" value="1"/>
</dbReference>
<dbReference type="InterPro" id="IPR029787">
    <property type="entry name" value="Nucleotide_cyclase"/>
</dbReference>
<dbReference type="GO" id="GO:0052621">
    <property type="term" value="F:diguanylate cyclase activity"/>
    <property type="evidence" value="ECO:0007669"/>
    <property type="project" value="UniProtKB-EC"/>
</dbReference>
<evidence type="ECO:0000313" key="7">
    <source>
        <dbReference type="Proteomes" id="UP000008291"/>
    </source>
</evidence>
<dbReference type="Gene3D" id="3.30.70.270">
    <property type="match status" value="1"/>
</dbReference>
<dbReference type="Pfam" id="PF07696">
    <property type="entry name" value="7TMR-DISMED2"/>
    <property type="match status" value="1"/>
</dbReference>
<name>Q3SFG4_THIDA</name>
<dbReference type="InterPro" id="IPR043128">
    <property type="entry name" value="Rev_trsase/Diguanyl_cyclase"/>
</dbReference>
<dbReference type="EMBL" id="CP000116">
    <property type="protein sequence ID" value="AAZ98646.1"/>
    <property type="molecule type" value="Genomic_DNA"/>
</dbReference>
<evidence type="ECO:0000256" key="1">
    <source>
        <dbReference type="ARBA" id="ARBA00012528"/>
    </source>
</evidence>
<proteinExistence type="predicted"/>
<dbReference type="Proteomes" id="UP000008291">
    <property type="component" value="Chromosome"/>
</dbReference>
<dbReference type="SMART" id="SM00267">
    <property type="entry name" value="GGDEF"/>
    <property type="match status" value="1"/>
</dbReference>
<dbReference type="InterPro" id="IPR011623">
    <property type="entry name" value="7TMR_DISM_rcpt_extracell_dom1"/>
</dbReference>
<dbReference type="FunFam" id="3.30.70.270:FF:000001">
    <property type="entry name" value="Diguanylate cyclase domain protein"/>
    <property type="match status" value="1"/>
</dbReference>
<evidence type="ECO:0000256" key="3">
    <source>
        <dbReference type="SAM" id="Phobius"/>
    </source>
</evidence>
<dbReference type="HOGENOM" id="CLU_000445_105_4_4"/>
<keyword evidence="3" id="KW-0812">Transmembrane</keyword>
<feature type="chain" id="PRO_5004228803" description="diguanylate cyclase" evidence="4">
    <location>
        <begin position="21"/>
        <end position="570"/>
    </location>
</feature>
<feature type="signal peptide" evidence="4">
    <location>
        <begin position="1"/>
        <end position="20"/>
    </location>
</feature>
<accession>Q3SFG4</accession>
<dbReference type="GO" id="GO:0043709">
    <property type="term" value="P:cell adhesion involved in single-species biofilm formation"/>
    <property type="evidence" value="ECO:0007669"/>
    <property type="project" value="TreeGrafter"/>
</dbReference>
<keyword evidence="7" id="KW-1185">Reference proteome</keyword>
<protein>
    <recommendedName>
        <fullName evidence="1">diguanylate cyclase</fullName>
        <ecNumber evidence="1">2.7.7.65</ecNumber>
    </recommendedName>
</protein>
<dbReference type="SUPFAM" id="SSF55073">
    <property type="entry name" value="Nucleotide cyclase"/>
    <property type="match status" value="1"/>
</dbReference>
<sequence length="570" mass="61649">MLNLVLRVLGALACVWAAHAAGAPLSTAVEHPAAVGRATTFLQEQQGRLEWRAALAAARAGRFAPGSSPVLNFGIGAAPAWIHFTVDNPSKAVAQRRLSIETAWLDRIEVFVVQQGRLVAHRLAGDRLPYAAREVVGRYFVFDTVFAPGASDVLIRIETPDPMVIPLYLQSSEAAAARQTRQELSYGAVYGFLFALLVYNAILYASLGGARYISYAFYLAMFMLMNIAYTGHGYAWLWPESTVWQQWSNPVLMYLYGAAGLLFAVRFLDLGVFFPRVRRAVFVYSAAFGTALVAAVAAGRQVAALWVSFSFVFLFTGLMLALGLIAVRAGQKPARYFLIAALAAMVGAALTTLSTWGFVPHNAWTFRAVEVGMLFDATLLALALAYQFRVGQEQQLRAEQLAQLDPLTGLNNRRAFYGMTAAAWSNALRHAHATSVLLLDIDHFKQINDRYGHAEGDAVLKTVAGALKQSVRQGDVLARWGGEEFIVFLPETGLRDAALLAERLRVSIAALSVTGRVGTMAVTASIGVAERADHATLDSLIAAADACLFASKQQGRNRVTSGGQTRVAAA</sequence>
<dbReference type="InterPro" id="IPR050469">
    <property type="entry name" value="Diguanylate_Cyclase"/>
</dbReference>
<dbReference type="RefSeq" id="WP_011313205.1">
    <property type="nucleotide sequence ID" value="NC_007404.1"/>
</dbReference>
<dbReference type="AlphaFoldDB" id="Q3SFG4"/>
<dbReference type="GO" id="GO:1902201">
    <property type="term" value="P:negative regulation of bacterial-type flagellum-dependent cell motility"/>
    <property type="evidence" value="ECO:0007669"/>
    <property type="project" value="TreeGrafter"/>
</dbReference>
<dbReference type="CDD" id="cd01949">
    <property type="entry name" value="GGDEF"/>
    <property type="match status" value="1"/>
</dbReference>
<feature type="domain" description="GGDEF" evidence="5">
    <location>
        <begin position="432"/>
        <end position="564"/>
    </location>
</feature>
<feature type="transmembrane region" description="Helical" evidence="3">
    <location>
        <begin position="251"/>
        <end position="268"/>
    </location>
</feature>
<keyword evidence="4" id="KW-0732">Signal</keyword>
<evidence type="ECO:0000256" key="2">
    <source>
        <dbReference type="ARBA" id="ARBA00034247"/>
    </source>
</evidence>
<feature type="transmembrane region" description="Helical" evidence="3">
    <location>
        <begin position="371"/>
        <end position="388"/>
    </location>
</feature>
<keyword evidence="3" id="KW-1133">Transmembrane helix</keyword>
<dbReference type="eggNOG" id="COG3706">
    <property type="taxonomic scope" value="Bacteria"/>
</dbReference>
<comment type="catalytic activity">
    <reaction evidence="2">
        <text>2 GTP = 3',3'-c-di-GMP + 2 diphosphate</text>
        <dbReference type="Rhea" id="RHEA:24898"/>
        <dbReference type="ChEBI" id="CHEBI:33019"/>
        <dbReference type="ChEBI" id="CHEBI:37565"/>
        <dbReference type="ChEBI" id="CHEBI:58805"/>
        <dbReference type="EC" id="2.7.7.65"/>
    </reaction>
</comment>
<dbReference type="PROSITE" id="PS50887">
    <property type="entry name" value="GGDEF"/>
    <property type="match status" value="1"/>
</dbReference>
<dbReference type="InterPro" id="IPR000160">
    <property type="entry name" value="GGDEF_dom"/>
</dbReference>
<dbReference type="EC" id="2.7.7.65" evidence="1"/>
<evidence type="ECO:0000313" key="6">
    <source>
        <dbReference type="EMBL" id="AAZ98646.1"/>
    </source>
</evidence>
<dbReference type="Gene3D" id="2.60.40.2380">
    <property type="match status" value="1"/>
</dbReference>
<dbReference type="Pfam" id="PF07695">
    <property type="entry name" value="7TMR-DISM_7TM"/>
    <property type="match status" value="1"/>
</dbReference>
<dbReference type="PANTHER" id="PTHR45138">
    <property type="entry name" value="REGULATORY COMPONENTS OF SENSORY TRANSDUCTION SYSTEM"/>
    <property type="match status" value="1"/>
</dbReference>
<feature type="transmembrane region" description="Helical" evidence="3">
    <location>
        <begin position="280"/>
        <end position="298"/>
    </location>
</feature>
<dbReference type="KEGG" id="tbd:Tbd_2693"/>
<gene>
    <name evidence="6" type="ordered locus">Tbd_2693</name>
</gene>
<evidence type="ECO:0000259" key="5">
    <source>
        <dbReference type="PROSITE" id="PS50887"/>
    </source>
</evidence>
<reference evidence="6 7" key="1">
    <citation type="journal article" date="2006" name="J. Bacteriol.">
        <title>The genome sequence of the obligately chemolithoautotrophic, facultatively anaerobic bacterium Thiobacillus denitrificans.</title>
        <authorList>
            <person name="Beller H.R."/>
            <person name="Chain P.S."/>
            <person name="Letain T.E."/>
            <person name="Chakicherla A."/>
            <person name="Larimer F.W."/>
            <person name="Richardson P.M."/>
            <person name="Coleman M.A."/>
            <person name="Wood A.P."/>
            <person name="Kelly D.P."/>
        </authorList>
    </citation>
    <scope>NUCLEOTIDE SEQUENCE [LARGE SCALE GENOMIC DNA]</scope>
    <source>
        <strain evidence="6 7">ATCC 25259</strain>
    </source>
</reference>
<evidence type="ECO:0000256" key="4">
    <source>
        <dbReference type="SAM" id="SignalP"/>
    </source>
</evidence>
<dbReference type="Pfam" id="PF00990">
    <property type="entry name" value="GGDEF"/>
    <property type="match status" value="1"/>
</dbReference>
<feature type="transmembrane region" description="Helical" evidence="3">
    <location>
        <begin position="304"/>
        <end position="325"/>
    </location>
</feature>
<dbReference type="STRING" id="292415.Tbd_2693"/>
<dbReference type="InterPro" id="IPR011622">
    <property type="entry name" value="7TMR_DISM_rcpt_extracell_dom2"/>
</dbReference>